<feature type="domain" description="Flagellar Assembly Protein A N-terminal region" evidence="2">
    <location>
        <begin position="108"/>
        <end position="274"/>
    </location>
</feature>
<proteinExistence type="predicted"/>
<dbReference type="STRING" id="1246637.MTBBW1_750022"/>
<dbReference type="Proteomes" id="UP000191931">
    <property type="component" value="Unassembled WGS sequence"/>
</dbReference>
<organism evidence="3 4">
    <name type="scientific">Desulfamplus magnetovallimortis</name>
    <dbReference type="NCBI Taxonomy" id="1246637"/>
    <lineage>
        <taxon>Bacteria</taxon>
        <taxon>Pseudomonadati</taxon>
        <taxon>Thermodesulfobacteriota</taxon>
        <taxon>Desulfobacteria</taxon>
        <taxon>Desulfobacterales</taxon>
        <taxon>Desulfobacteraceae</taxon>
        <taxon>Desulfamplus</taxon>
    </lineage>
</organism>
<evidence type="ECO:0000259" key="2">
    <source>
        <dbReference type="Pfam" id="PF20250"/>
    </source>
</evidence>
<dbReference type="Pfam" id="PF03961">
    <property type="entry name" value="FapA"/>
    <property type="match status" value="1"/>
</dbReference>
<keyword evidence="1" id="KW-0175">Coiled coil</keyword>
<feature type="coiled-coil region" evidence="1">
    <location>
        <begin position="468"/>
        <end position="495"/>
    </location>
</feature>
<dbReference type="OrthoDB" id="5501565at2"/>
<protein>
    <recommendedName>
        <fullName evidence="2">Flagellar Assembly Protein A N-terminal region domain-containing protein</fullName>
    </recommendedName>
</protein>
<keyword evidence="4" id="KW-1185">Reference proteome</keyword>
<reference evidence="3 4" key="1">
    <citation type="submission" date="2017-03" db="EMBL/GenBank/DDBJ databases">
        <authorList>
            <person name="Afonso C.L."/>
            <person name="Miller P.J."/>
            <person name="Scott M.A."/>
            <person name="Spackman E."/>
            <person name="Goraichik I."/>
            <person name="Dimitrov K.M."/>
            <person name="Suarez D.L."/>
            <person name="Swayne D.E."/>
        </authorList>
    </citation>
    <scope>NUCLEOTIDE SEQUENCE [LARGE SCALE GENOMIC DNA]</scope>
    <source>
        <strain evidence="3">PRJEB14757</strain>
    </source>
</reference>
<dbReference type="EMBL" id="FWEV01000320">
    <property type="protein sequence ID" value="SLM32501.1"/>
    <property type="molecule type" value="Genomic_DNA"/>
</dbReference>
<dbReference type="InterPro" id="IPR046865">
    <property type="entry name" value="FapA_b_solenoid"/>
</dbReference>
<accession>A0A1W1HJ22</accession>
<name>A0A1W1HJ22_9BACT</name>
<sequence>MITENINEYDILLARIALGQNLVTKKLLARAFSFQQREATAGKKIPLGEIFLEKGVISPEKLDDLHSALTQRLTKKSGFSDQQLHSGKLDYASDTEHQRSPTEAPFHLMVTPDKLEARIQLKKGFSEKITPDDIIDFLHHNGITYGIADIEEISQYLETLNKTRLITIARGKSPLPGCDASMVYHFDVDHLKAGTVSENGAIDYRERGSAPRVQTGDLLATKLPMQNSEPGIDVYGKSIPAPEVTDIPFKCGEGTRLSEDGLMLYATLDGQPNLAVGGMISVYAELVINGDVNFNTGNIKFDGNVIVNGSIMNGFAVTCGNLTAKEIMGGKIVALGDVTIPGGIISADVKSEGNITAKFITGSNIKSFGNVIVEKEVINSKIRSSGIFKTDRGKIISSFISAKMGFESKEVGTDVSPPCRIHVGMDENVKKRIQAFNYAIDDKKKVLEKTQKRYEKQAAAQVAIHQKISELAQRQDRMMSERRSLEQKLAELKRDGVMDGRGRIGVKLLELKTRNETTEQEKNNCFKNQELLDEKIAQDLITIETLVKEIEKISEEKDAIIKWSIEEKGVPVIKVKCPIWQGTNLFGIHSSLMLTETVRNVTIKEVKSNDAELWRLTILESK</sequence>
<dbReference type="RefSeq" id="WP_080802361.1">
    <property type="nucleotide sequence ID" value="NZ_LT828543.1"/>
</dbReference>
<gene>
    <name evidence="3" type="ORF">MTBBW1_750022</name>
</gene>
<evidence type="ECO:0000313" key="4">
    <source>
        <dbReference type="Proteomes" id="UP000191931"/>
    </source>
</evidence>
<dbReference type="Pfam" id="PF20250">
    <property type="entry name" value="FapA_N"/>
    <property type="match status" value="1"/>
</dbReference>
<dbReference type="InterPro" id="IPR046866">
    <property type="entry name" value="FapA_N"/>
</dbReference>
<dbReference type="PANTHER" id="PTHR38032:SF1">
    <property type="entry name" value="RNA-BINDING PROTEIN KHPB N-TERMINAL DOMAIN-CONTAINING PROTEIN"/>
    <property type="match status" value="1"/>
</dbReference>
<dbReference type="PANTHER" id="PTHR38032">
    <property type="entry name" value="POLYMERASE-RELATED"/>
    <property type="match status" value="1"/>
</dbReference>
<evidence type="ECO:0000256" key="1">
    <source>
        <dbReference type="SAM" id="Coils"/>
    </source>
</evidence>
<evidence type="ECO:0000313" key="3">
    <source>
        <dbReference type="EMBL" id="SLM32501.1"/>
    </source>
</evidence>
<dbReference type="AlphaFoldDB" id="A0A1W1HJ22"/>
<dbReference type="InterPro" id="IPR005646">
    <property type="entry name" value="FapA"/>
</dbReference>